<dbReference type="EnsemblMetazoa" id="XM_016807453.2">
    <property type="protein sequence ID" value="XP_016662942.1"/>
    <property type="gene ID" value="LOC100575743"/>
</dbReference>
<accession>A0A8R2HAW0</accession>
<evidence type="ECO:0000256" key="1">
    <source>
        <dbReference type="SAM" id="Coils"/>
    </source>
</evidence>
<proteinExistence type="predicted"/>
<evidence type="ECO:0000313" key="4">
    <source>
        <dbReference type="Proteomes" id="UP000007819"/>
    </source>
</evidence>
<dbReference type="RefSeq" id="XP_016662942.1">
    <property type="nucleotide sequence ID" value="XM_016807453.1"/>
</dbReference>
<reference evidence="3" key="2">
    <citation type="submission" date="2022-06" db="UniProtKB">
        <authorList>
            <consortium name="EnsemblMetazoa"/>
        </authorList>
    </citation>
    <scope>IDENTIFICATION</scope>
</reference>
<feature type="region of interest" description="Disordered" evidence="2">
    <location>
        <begin position="214"/>
        <end position="234"/>
    </location>
</feature>
<dbReference type="GeneID" id="100575743"/>
<organism evidence="3 4">
    <name type="scientific">Acyrthosiphon pisum</name>
    <name type="common">Pea aphid</name>
    <dbReference type="NCBI Taxonomy" id="7029"/>
    <lineage>
        <taxon>Eukaryota</taxon>
        <taxon>Metazoa</taxon>
        <taxon>Ecdysozoa</taxon>
        <taxon>Arthropoda</taxon>
        <taxon>Hexapoda</taxon>
        <taxon>Insecta</taxon>
        <taxon>Pterygota</taxon>
        <taxon>Neoptera</taxon>
        <taxon>Paraneoptera</taxon>
        <taxon>Hemiptera</taxon>
        <taxon>Sternorrhyncha</taxon>
        <taxon>Aphidomorpha</taxon>
        <taxon>Aphidoidea</taxon>
        <taxon>Aphididae</taxon>
        <taxon>Macrosiphini</taxon>
        <taxon>Acyrthosiphon</taxon>
    </lineage>
</organism>
<dbReference type="EnsemblMetazoa" id="XM_016807454.2">
    <property type="protein sequence ID" value="XP_016662943.1"/>
    <property type="gene ID" value="LOC100575743"/>
</dbReference>
<dbReference type="RefSeq" id="XP_003247016.1">
    <property type="nucleotide sequence ID" value="XM_003246968.3"/>
</dbReference>
<keyword evidence="4" id="KW-1185">Reference proteome</keyword>
<evidence type="ECO:0000313" key="3">
    <source>
        <dbReference type="EnsemblMetazoa" id="XP_016662943.1"/>
    </source>
</evidence>
<dbReference type="OrthoDB" id="6623227at2759"/>
<name>A0A8R2HAW0_ACYPI</name>
<protein>
    <submittedName>
        <fullName evidence="3">Uncharacterized protein</fullName>
    </submittedName>
</protein>
<evidence type="ECO:0000256" key="2">
    <source>
        <dbReference type="SAM" id="MobiDB-lite"/>
    </source>
</evidence>
<keyword evidence="1" id="KW-0175">Coiled coil</keyword>
<sequence length="234" mass="27729">MSSKQIQKFKVEIEALKQKIRDQEEAHEQEIQYLEKKNRDLSSINANLNTEIQGLKKKNHELVLEIQEVVDENQDLKKKNRDQKEAHDGEIQYLEKKNRDLSSINANLNTDIQSLKKKNHTLVIENQKVLDENQDLQKLCTKFENSKVFNRITLSPVSVDKLQHCTEWWCPKHSKFATIVQTFDPKNEEDKLIVDRAKARFRYWNKKDDGDTCCKNNRQNKDRNKFLPPSNWPK</sequence>
<dbReference type="EnsemblMetazoa" id="XM_003246968.4">
    <property type="protein sequence ID" value="XP_003247016.1"/>
    <property type="gene ID" value="LOC100575743"/>
</dbReference>
<feature type="coiled-coil region" evidence="1">
    <location>
        <begin position="6"/>
        <end position="125"/>
    </location>
</feature>
<dbReference type="AlphaFoldDB" id="A0A8R2HAW0"/>
<dbReference type="KEGG" id="api:100575743"/>
<dbReference type="Proteomes" id="UP000007819">
    <property type="component" value="Chromosome A2"/>
</dbReference>
<dbReference type="RefSeq" id="XP_016662943.1">
    <property type="nucleotide sequence ID" value="XM_016807454.1"/>
</dbReference>
<reference evidence="4" key="1">
    <citation type="submission" date="2010-06" db="EMBL/GenBank/DDBJ databases">
        <authorList>
            <person name="Jiang H."/>
            <person name="Abraham K."/>
            <person name="Ali S."/>
            <person name="Alsbrooks S.L."/>
            <person name="Anim B.N."/>
            <person name="Anosike U.S."/>
            <person name="Attaway T."/>
            <person name="Bandaranaike D.P."/>
            <person name="Battles P.K."/>
            <person name="Bell S.N."/>
            <person name="Bell A.V."/>
            <person name="Beltran B."/>
            <person name="Bickham C."/>
            <person name="Bustamante Y."/>
            <person name="Caleb T."/>
            <person name="Canada A."/>
            <person name="Cardenas V."/>
            <person name="Carter K."/>
            <person name="Chacko J."/>
            <person name="Chandrabose M.N."/>
            <person name="Chavez D."/>
            <person name="Chavez A."/>
            <person name="Chen L."/>
            <person name="Chu H.-S."/>
            <person name="Claassen K.J."/>
            <person name="Cockrell R."/>
            <person name="Collins M."/>
            <person name="Cooper J.A."/>
            <person name="Cree A."/>
            <person name="Curry S.M."/>
            <person name="Da Y."/>
            <person name="Dao M.D."/>
            <person name="Das B."/>
            <person name="Davila M.-L."/>
            <person name="Davy-Carroll L."/>
            <person name="Denson S."/>
            <person name="Dinh H."/>
            <person name="Ebong V.E."/>
            <person name="Edwards J.R."/>
            <person name="Egan A."/>
            <person name="El-Daye J."/>
            <person name="Escobedo L."/>
            <person name="Fernandez S."/>
            <person name="Fernando P.R."/>
            <person name="Flagg N."/>
            <person name="Forbes L.D."/>
            <person name="Fowler R.G."/>
            <person name="Fu Q."/>
            <person name="Gabisi R.A."/>
            <person name="Ganer J."/>
            <person name="Garbino Pronczuk A."/>
            <person name="Garcia R.M."/>
            <person name="Garner T."/>
            <person name="Garrett T.E."/>
            <person name="Gonzalez D.A."/>
            <person name="Hamid H."/>
            <person name="Hawkins E.S."/>
            <person name="Hirani K."/>
            <person name="Hogues M.E."/>
            <person name="Hollins B."/>
            <person name="Hsiao C.-H."/>
            <person name="Jabil R."/>
            <person name="James M.L."/>
            <person name="Jhangiani S.N."/>
            <person name="Johnson B."/>
            <person name="Johnson Q."/>
            <person name="Joshi V."/>
            <person name="Kalu J.B."/>
            <person name="Kam C."/>
            <person name="Kashfia A."/>
            <person name="Keebler J."/>
            <person name="Kisamo H."/>
            <person name="Kovar C.L."/>
            <person name="Lago L.A."/>
            <person name="Lai C.-Y."/>
            <person name="Laidlaw J."/>
            <person name="Lara F."/>
            <person name="Le T.-K."/>
            <person name="Lee S.L."/>
            <person name="Legall F.H."/>
            <person name="Lemon S.J."/>
            <person name="Lewis L.R."/>
            <person name="Li B."/>
            <person name="Liu Y."/>
            <person name="Liu Y.-S."/>
            <person name="Lopez J."/>
            <person name="Lozado R.J."/>
            <person name="Lu J."/>
            <person name="Madu R.C."/>
            <person name="Maheshwari M."/>
            <person name="Maheshwari R."/>
            <person name="Malloy K."/>
            <person name="Martinez E."/>
            <person name="Mathew T."/>
            <person name="Mercado I.C."/>
            <person name="Mercado C."/>
            <person name="Meyer B."/>
            <person name="Montgomery K."/>
            <person name="Morgan M.B."/>
            <person name="Munidasa M."/>
            <person name="Nazareth L.V."/>
            <person name="Nelson J."/>
            <person name="Ng B.M."/>
            <person name="Nguyen N.B."/>
            <person name="Nguyen P.Q."/>
            <person name="Nguyen T."/>
            <person name="Obregon M."/>
            <person name="Okwuonu G.O."/>
            <person name="Onwere C.G."/>
            <person name="Orozco G."/>
            <person name="Parra A."/>
            <person name="Patel S."/>
            <person name="Patil S."/>
            <person name="Perez A."/>
            <person name="Perez Y."/>
            <person name="Pham C."/>
            <person name="Primus E.L."/>
            <person name="Pu L.-L."/>
            <person name="Puazo M."/>
            <person name="Qin X."/>
            <person name="Quiroz J.B."/>
            <person name="Reese J."/>
            <person name="Richards S."/>
            <person name="Rives C.M."/>
            <person name="Robberts R."/>
            <person name="Ruiz S.J."/>
            <person name="Ruiz M.J."/>
            <person name="Santibanez J."/>
            <person name="Schneider B.W."/>
            <person name="Sisson I."/>
            <person name="Smith M."/>
            <person name="Sodergren E."/>
            <person name="Song X.-Z."/>
            <person name="Song B.B."/>
            <person name="Summersgill H."/>
            <person name="Thelus R."/>
            <person name="Thornton R.D."/>
            <person name="Trejos Z.Y."/>
            <person name="Usmani K."/>
            <person name="Vattathil S."/>
            <person name="Villasana D."/>
            <person name="Walker D.L."/>
            <person name="Wang S."/>
            <person name="Wang K."/>
            <person name="White C.S."/>
            <person name="Williams A.C."/>
            <person name="Williamson J."/>
            <person name="Wilson K."/>
            <person name="Woghiren I.O."/>
            <person name="Woodworth J.R."/>
            <person name="Worley K.C."/>
            <person name="Wright R.A."/>
            <person name="Wu W."/>
            <person name="Young L."/>
            <person name="Zhang L."/>
            <person name="Zhang J."/>
            <person name="Zhu Y."/>
            <person name="Muzny D.M."/>
            <person name="Weinstock G."/>
            <person name="Gibbs R.A."/>
        </authorList>
    </citation>
    <scope>NUCLEOTIDE SEQUENCE [LARGE SCALE GENOMIC DNA]</scope>
    <source>
        <strain evidence="4">LSR1</strain>
    </source>
</reference>